<protein>
    <submittedName>
        <fullName evidence="3">Zn finger protein</fullName>
    </submittedName>
</protein>
<proteinExistence type="predicted"/>
<keyword evidence="4" id="KW-1185">Reference proteome</keyword>
<dbReference type="PROSITE" id="PS00028">
    <property type="entry name" value="ZINC_FINGER_C2H2_1"/>
    <property type="match status" value="1"/>
</dbReference>
<dbReference type="GO" id="GO:0008270">
    <property type="term" value="F:zinc ion binding"/>
    <property type="evidence" value="ECO:0007669"/>
    <property type="project" value="UniProtKB-KW"/>
</dbReference>
<evidence type="ECO:0000256" key="1">
    <source>
        <dbReference type="PROSITE-ProRule" id="PRU00042"/>
    </source>
</evidence>
<dbReference type="InterPro" id="IPR013087">
    <property type="entry name" value="Znf_C2H2_type"/>
</dbReference>
<dbReference type="EMBL" id="MK064567">
    <property type="protein sequence ID" value="AZI76006.1"/>
    <property type="molecule type" value="Genomic_DNA"/>
</dbReference>
<organism evidence="3 4">
    <name type="scientific">Sulfolobus polyhedral virus 2</name>
    <dbReference type="NCBI Taxonomy" id="2493125"/>
    <lineage>
        <taxon>Viruses</taxon>
        <taxon>Viruses incertae sedis</taxon>
        <taxon>Portogloboviridae</taxon>
        <taxon>Alphaportoglobovirus</taxon>
        <taxon>Alphaportoglobovirus umijigokuense</taxon>
    </lineage>
</organism>
<name>A0A3S8NFG1_9VIRU</name>
<evidence type="ECO:0000259" key="2">
    <source>
        <dbReference type="PROSITE" id="PS50157"/>
    </source>
</evidence>
<reference evidence="3 4" key="1">
    <citation type="journal article" date="2018" name="Environ. Microbiol.">
        <title>New archaeal viruses discovered by metagenomic analysis of viral communities in enrichment cultures.</title>
        <authorList>
            <person name="Liu Y."/>
            <person name="Brandt D."/>
            <person name="Ishino S."/>
            <person name="Ishino Y."/>
            <person name="Koonin E.V."/>
            <person name="Kalinowski J."/>
            <person name="Krupovic M."/>
            <person name="Prangishvili D."/>
        </authorList>
    </citation>
    <scope>NUCLEOTIDE SEQUENCE [LARGE SCALE GENOMIC DNA]</scope>
</reference>
<evidence type="ECO:0000313" key="4">
    <source>
        <dbReference type="Proteomes" id="UP000272463"/>
    </source>
</evidence>
<keyword evidence="1" id="KW-0479">Metal-binding</keyword>
<dbReference type="PROSITE" id="PS50157">
    <property type="entry name" value="ZINC_FINGER_C2H2_2"/>
    <property type="match status" value="1"/>
</dbReference>
<dbReference type="Proteomes" id="UP000272463">
    <property type="component" value="Segment"/>
</dbReference>
<gene>
    <name evidence="3" type="ORF">SPV2_gp07</name>
</gene>
<evidence type="ECO:0000313" key="3">
    <source>
        <dbReference type="EMBL" id="AZI76006.1"/>
    </source>
</evidence>
<feature type="domain" description="C2H2-type" evidence="2">
    <location>
        <begin position="14"/>
        <end position="40"/>
    </location>
</feature>
<accession>A0A3S8NFG1</accession>
<keyword evidence="1" id="KW-0863">Zinc-finger</keyword>
<keyword evidence="1" id="KW-0862">Zinc</keyword>
<sequence>MRSTKEKKPKDRIYTCKLCFAIFSDYESFDLHMKLSHEDF</sequence>